<dbReference type="InterPro" id="IPR005906">
    <property type="entry name" value="LysW"/>
</dbReference>
<name>A0A9Q4C4U3_9EURY</name>
<evidence type="ECO:0000313" key="2">
    <source>
        <dbReference type="Proteomes" id="UP001149411"/>
    </source>
</evidence>
<dbReference type="PANTHER" id="PTHR40393">
    <property type="entry name" value="LYSINE BIOSYNTHESIS PROTEIN-RELATED-RELATED"/>
    <property type="match status" value="1"/>
</dbReference>
<sequence length="56" mass="6246">MTSAECPVCEAEVEPEWEVERGEIIDCGDCGAELEVADTEPLEYIEAPELEEDWGE</sequence>
<comment type="caution">
    <text evidence="1">The sequence shown here is derived from an EMBL/GenBank/DDBJ whole genome shotgun (WGS) entry which is preliminary data.</text>
</comment>
<organism evidence="1 2">
    <name type="scientific">Halorutilus salinus</name>
    <dbReference type="NCBI Taxonomy" id="2487751"/>
    <lineage>
        <taxon>Archaea</taxon>
        <taxon>Methanobacteriati</taxon>
        <taxon>Methanobacteriota</taxon>
        <taxon>Stenosarchaea group</taxon>
        <taxon>Halobacteria</taxon>
        <taxon>Halorutilales</taxon>
        <taxon>Halorutilaceae</taxon>
        <taxon>Halorutilus</taxon>
    </lineage>
</organism>
<dbReference type="PANTHER" id="PTHR40393:SF1">
    <property type="entry name" value="LYSINE BIOSYNTHESIS PROTEIN-RELATED"/>
    <property type="match status" value="1"/>
</dbReference>
<proteinExistence type="predicted"/>
<dbReference type="AlphaFoldDB" id="A0A9Q4C4U3"/>
<dbReference type="Pfam" id="PF21344">
    <property type="entry name" value="Zn_ribbon_LysW"/>
    <property type="match status" value="1"/>
</dbReference>
<evidence type="ECO:0000313" key="1">
    <source>
        <dbReference type="EMBL" id="MCX2819191.1"/>
    </source>
</evidence>
<reference evidence="1" key="1">
    <citation type="submission" date="2022-09" db="EMBL/GenBank/DDBJ databases">
        <title>Haloadaptaus new haloarchaeum isolated from saline soil.</title>
        <authorList>
            <person name="Duran-Viseras A."/>
            <person name="Sanchez-Porro C."/>
            <person name="Ventosa A."/>
        </authorList>
    </citation>
    <scope>NUCLEOTIDE SEQUENCE</scope>
    <source>
        <strain evidence="1">F3-133</strain>
    </source>
</reference>
<dbReference type="RefSeq" id="WP_266087256.1">
    <property type="nucleotide sequence ID" value="NZ_RKLV01000006.1"/>
</dbReference>
<protein>
    <submittedName>
        <fullName evidence="1">Lysine biosynthesis protein LysW</fullName>
    </submittedName>
</protein>
<gene>
    <name evidence="1" type="ORF">EGH25_07475</name>
</gene>
<dbReference type="Gene3D" id="2.20.28.160">
    <property type="match status" value="1"/>
</dbReference>
<dbReference type="Proteomes" id="UP001149411">
    <property type="component" value="Unassembled WGS sequence"/>
</dbReference>
<accession>A0A9Q4C4U3</accession>
<dbReference type="EMBL" id="RKLV01000006">
    <property type="protein sequence ID" value="MCX2819191.1"/>
    <property type="molecule type" value="Genomic_DNA"/>
</dbReference>
<keyword evidence="2" id="KW-1185">Reference proteome</keyword>